<keyword evidence="1" id="KW-0472">Membrane</keyword>
<feature type="transmembrane region" description="Helical" evidence="1">
    <location>
        <begin position="256"/>
        <end position="273"/>
    </location>
</feature>
<evidence type="ECO:0000313" key="2">
    <source>
        <dbReference type="EMBL" id="GMA40691.1"/>
    </source>
</evidence>
<dbReference type="Proteomes" id="UP001157126">
    <property type="component" value="Unassembled WGS sequence"/>
</dbReference>
<feature type="transmembrane region" description="Helical" evidence="1">
    <location>
        <begin position="178"/>
        <end position="197"/>
    </location>
</feature>
<evidence type="ECO:0000313" key="3">
    <source>
        <dbReference type="Proteomes" id="UP001157126"/>
    </source>
</evidence>
<gene>
    <name evidence="2" type="ORF">GCM10025883_27360</name>
</gene>
<keyword evidence="3" id="KW-1185">Reference proteome</keyword>
<feature type="transmembrane region" description="Helical" evidence="1">
    <location>
        <begin position="44"/>
        <end position="73"/>
    </location>
</feature>
<feature type="transmembrane region" description="Helical" evidence="1">
    <location>
        <begin position="85"/>
        <end position="108"/>
    </location>
</feature>
<name>A0ABQ6ISP9_9MICO</name>
<proteinExistence type="predicted"/>
<feature type="transmembrane region" description="Helical" evidence="1">
    <location>
        <begin position="20"/>
        <end position="37"/>
    </location>
</feature>
<evidence type="ECO:0000256" key="1">
    <source>
        <dbReference type="SAM" id="Phobius"/>
    </source>
</evidence>
<accession>A0ABQ6ISP9</accession>
<reference evidence="3" key="1">
    <citation type="journal article" date="2019" name="Int. J. Syst. Evol. Microbiol.">
        <title>The Global Catalogue of Microorganisms (GCM) 10K type strain sequencing project: providing services to taxonomists for standard genome sequencing and annotation.</title>
        <authorList>
            <consortium name="The Broad Institute Genomics Platform"/>
            <consortium name="The Broad Institute Genome Sequencing Center for Infectious Disease"/>
            <person name="Wu L."/>
            <person name="Ma J."/>
        </authorList>
    </citation>
    <scope>NUCLEOTIDE SEQUENCE [LARGE SCALE GENOMIC DNA]</scope>
    <source>
        <strain evidence="3">NBRC 113072</strain>
    </source>
</reference>
<comment type="caution">
    <text evidence="2">The sequence shown here is derived from an EMBL/GenBank/DDBJ whole genome shotgun (WGS) entry which is preliminary data.</text>
</comment>
<feature type="transmembrane region" description="Helical" evidence="1">
    <location>
        <begin position="149"/>
        <end position="166"/>
    </location>
</feature>
<protein>
    <submittedName>
        <fullName evidence="2">Uncharacterized protein</fullName>
    </submittedName>
</protein>
<organism evidence="2 3">
    <name type="scientific">Mobilicoccus caccae</name>
    <dbReference type="NCBI Taxonomy" id="1859295"/>
    <lineage>
        <taxon>Bacteria</taxon>
        <taxon>Bacillati</taxon>
        <taxon>Actinomycetota</taxon>
        <taxon>Actinomycetes</taxon>
        <taxon>Micrococcales</taxon>
        <taxon>Dermatophilaceae</taxon>
        <taxon>Mobilicoccus</taxon>
    </lineage>
</organism>
<feature type="transmembrane region" description="Helical" evidence="1">
    <location>
        <begin position="120"/>
        <end position="143"/>
    </location>
</feature>
<dbReference type="EMBL" id="BSUO01000001">
    <property type="protein sequence ID" value="GMA40691.1"/>
    <property type="molecule type" value="Genomic_DNA"/>
</dbReference>
<keyword evidence="1" id="KW-0812">Transmembrane</keyword>
<sequence length="275" mass="29087">MTGPVTRPGVDARPRGDSPVAYLGFGAAVLAVFLSAMGDSIVPIALPVVVLLAMYLFTHPRIVVILLMVVWAGPVDQMLLQRPVGGLRVTAGLLLIGIGLGWVIVSRLTGRGPRRRDAGYAFLGPFALFFVALAISMGTAIVGGEARGAVVNAGLACMGGLVYFLARDAYSGEPETLARHMVITTGICAAVVVFGVATGLDVLYGRQIGYVLTGGLAREAVRIDPPLLRLLSITILMLGPGKVLSSGRWRRWRLPLLFAMLLAEVLSLTRSTWAP</sequence>
<keyword evidence="1" id="KW-1133">Transmembrane helix</keyword>